<dbReference type="SUPFAM" id="SSF49265">
    <property type="entry name" value="Fibronectin type III"/>
    <property type="match status" value="1"/>
</dbReference>
<dbReference type="Gene3D" id="2.60.120.260">
    <property type="entry name" value="Galactose-binding domain-like"/>
    <property type="match status" value="1"/>
</dbReference>
<dbReference type="KEGG" id="ppsc:EHS13_27505"/>
<protein>
    <recommendedName>
        <fullName evidence="5">Chitinase</fullName>
    </recommendedName>
</protein>
<dbReference type="InterPro" id="IPR000421">
    <property type="entry name" value="FA58C"/>
</dbReference>
<dbReference type="EMBL" id="CP034235">
    <property type="protein sequence ID" value="QGQ98364.1"/>
    <property type="molecule type" value="Genomic_DNA"/>
</dbReference>
<dbReference type="SUPFAM" id="SSF49785">
    <property type="entry name" value="Galactose-binding domain-like"/>
    <property type="match status" value="1"/>
</dbReference>
<dbReference type="InterPro" id="IPR013783">
    <property type="entry name" value="Ig-like_fold"/>
</dbReference>
<evidence type="ECO:0000313" key="3">
    <source>
        <dbReference type="EMBL" id="QGQ98364.1"/>
    </source>
</evidence>
<evidence type="ECO:0000259" key="1">
    <source>
        <dbReference type="PROSITE" id="PS50022"/>
    </source>
</evidence>
<sequence length="602" mass="63889">MEVIEMFRIQTKRSLLMVLLSFCLVTAILPQIGFAATNLALSKAVTTSSVLGTDYAGLKAVDGNATVTSWVSATAEAVSWLYVDLVSSQTIDTVVIKWPQYTYATSFKIQTSTDASTWIDKYKTTAGSGGTTTASFTATSAKYVRVYMTAKADVNYEIFELEVYNNGGGGGSDTTAPTAPTSLASPSKTATSVNLSWTASTDNVGVTSYDVYKNGASPVNVSGISATISGLTASTAYAFTVKAKDAAGNVSAASSALNITTNAAGGCSSNCHLENLAFLDSAWFATAQSAANITTYVNELAANKIKYQIADIGLLVNSSTSTNGTLPASGYAGLATWIKNSKLTDPNQKIIIGLNYSNRFTRVSGVKVSNPNFGTATFNSNVNAIIHTLVNVGVQIGGTGTFYKADGVHLDWEGFMTNDTTLLSTLQYLRNNALAGNAYYSISTPADPPYSGVTTYQWTNTYIGQVAAIVNMMNPMMYDQMGWGSDVTTAATFKTFWTNEISRYSTAIGNTGPGGVRSQLVPTMPSYEMKTAEDGVVYHNPAIESLLKAAEGINAAITGGANVYGAGIFWWSNFIGRNAAIYPSSKFTPDQTNWMSQWVNHP</sequence>
<dbReference type="Gene3D" id="3.20.20.80">
    <property type="entry name" value="Glycosidases"/>
    <property type="match status" value="1"/>
</dbReference>
<dbReference type="Gene3D" id="2.60.40.10">
    <property type="entry name" value="Immunoglobulins"/>
    <property type="match status" value="1"/>
</dbReference>
<dbReference type="PROSITE" id="PS50853">
    <property type="entry name" value="FN3"/>
    <property type="match status" value="1"/>
</dbReference>
<dbReference type="CDD" id="cd00063">
    <property type="entry name" value="FN3"/>
    <property type="match status" value="1"/>
</dbReference>
<accession>A0A6B8RRC3</accession>
<dbReference type="SUPFAM" id="SSF51445">
    <property type="entry name" value="(Trans)glycosidases"/>
    <property type="match status" value="1"/>
</dbReference>
<dbReference type="Pfam" id="PF00041">
    <property type="entry name" value="fn3"/>
    <property type="match status" value="1"/>
</dbReference>
<evidence type="ECO:0000313" key="4">
    <source>
        <dbReference type="Proteomes" id="UP000426246"/>
    </source>
</evidence>
<feature type="domain" description="Fibronectin type-III" evidence="2">
    <location>
        <begin position="176"/>
        <end position="264"/>
    </location>
</feature>
<organism evidence="3 4">
    <name type="scientific">Paenibacillus psychroresistens</name>
    <dbReference type="NCBI Taxonomy" id="1778678"/>
    <lineage>
        <taxon>Bacteria</taxon>
        <taxon>Bacillati</taxon>
        <taxon>Bacillota</taxon>
        <taxon>Bacilli</taxon>
        <taxon>Bacillales</taxon>
        <taxon>Paenibacillaceae</taxon>
        <taxon>Paenibacillus</taxon>
    </lineage>
</organism>
<keyword evidence="4" id="KW-1185">Reference proteome</keyword>
<dbReference type="SMART" id="SM00060">
    <property type="entry name" value="FN3"/>
    <property type="match status" value="1"/>
</dbReference>
<reference evidence="4" key="1">
    <citation type="submission" date="2018-11" db="EMBL/GenBank/DDBJ databases">
        <title>Complete genome sequence of Paenibacillus sp. ML311-T8.</title>
        <authorList>
            <person name="Nam Y.-D."/>
            <person name="Kang J."/>
            <person name="Chung W.-H."/>
            <person name="Park Y.S."/>
        </authorList>
    </citation>
    <scope>NUCLEOTIDE SEQUENCE [LARGE SCALE GENOMIC DNA]</scope>
    <source>
        <strain evidence="4">ML311-T8</strain>
    </source>
</reference>
<dbReference type="PROSITE" id="PS50022">
    <property type="entry name" value="FA58C_3"/>
    <property type="match status" value="1"/>
</dbReference>
<feature type="domain" description="F5/8 type C" evidence="1">
    <location>
        <begin position="27"/>
        <end position="166"/>
    </location>
</feature>
<proteinExistence type="predicted"/>
<dbReference type="AlphaFoldDB" id="A0A6B8RRC3"/>
<dbReference type="InterPro" id="IPR008979">
    <property type="entry name" value="Galactose-bd-like_sf"/>
</dbReference>
<dbReference type="Proteomes" id="UP000426246">
    <property type="component" value="Chromosome"/>
</dbReference>
<name>A0A6B8RRC3_9BACL</name>
<dbReference type="InterPro" id="IPR003961">
    <property type="entry name" value="FN3_dom"/>
</dbReference>
<dbReference type="InterPro" id="IPR036116">
    <property type="entry name" value="FN3_sf"/>
</dbReference>
<dbReference type="Pfam" id="PF22633">
    <property type="entry name" value="F5_F8_type_C_2"/>
    <property type="match status" value="1"/>
</dbReference>
<dbReference type="InterPro" id="IPR017853">
    <property type="entry name" value="GH"/>
</dbReference>
<evidence type="ECO:0008006" key="5">
    <source>
        <dbReference type="Google" id="ProtNLM"/>
    </source>
</evidence>
<gene>
    <name evidence="3" type="ORF">EHS13_27505</name>
</gene>
<evidence type="ECO:0000259" key="2">
    <source>
        <dbReference type="PROSITE" id="PS50853"/>
    </source>
</evidence>